<sequence>MAQNLRNFASNNCKIANNNSNNNDTIFYRFIGNFIPAEWRKLTGNNGKALSKTSKQLLSLIVFRLQIYYNKDIEKLQESYYFFLKSH</sequence>
<evidence type="ECO:0000313" key="2">
    <source>
        <dbReference type="Proteomes" id="UP000244889"/>
    </source>
</evidence>
<reference evidence="2" key="1">
    <citation type="submission" date="2018-03" db="EMBL/GenBank/DDBJ databases">
        <authorList>
            <person name="Batty M. E."/>
            <person name="Batty M E."/>
        </authorList>
    </citation>
    <scope>NUCLEOTIDE SEQUENCE [LARGE SCALE GENOMIC DNA]</scope>
</reference>
<dbReference type="EMBL" id="OOHR01000002">
    <property type="protein sequence ID" value="SPM44471.1"/>
    <property type="molecule type" value="Genomic_DNA"/>
</dbReference>
<evidence type="ECO:0008006" key="3">
    <source>
        <dbReference type="Google" id="ProtNLM"/>
    </source>
</evidence>
<dbReference type="RefSeq" id="WP_258230928.1">
    <property type="nucleotide sequence ID" value="NZ_OOHR01000002.1"/>
</dbReference>
<name>A0A2R8EZF4_ORITS</name>
<proteinExistence type="predicted"/>
<accession>A0A2R8EZF4</accession>
<organism evidence="1 2">
    <name type="scientific">Orientia tsutsugamushi</name>
    <name type="common">Rickettsia tsutsugamushi</name>
    <dbReference type="NCBI Taxonomy" id="784"/>
    <lineage>
        <taxon>Bacteria</taxon>
        <taxon>Pseudomonadati</taxon>
        <taxon>Pseudomonadota</taxon>
        <taxon>Alphaproteobacteria</taxon>
        <taxon>Rickettsiales</taxon>
        <taxon>Rickettsiaceae</taxon>
        <taxon>Rickettsieae</taxon>
        <taxon>Orientia</taxon>
    </lineage>
</organism>
<protein>
    <recommendedName>
        <fullName evidence="3">Transposase</fullName>
    </recommendedName>
</protein>
<dbReference type="AlphaFoldDB" id="A0A2R8EZF4"/>
<evidence type="ECO:0000313" key="1">
    <source>
        <dbReference type="EMBL" id="SPM44471.1"/>
    </source>
</evidence>
<gene>
    <name evidence="1" type="ORF">FPW1038_01017</name>
</gene>
<dbReference type="Proteomes" id="UP000244889">
    <property type="component" value="Unassembled WGS sequence"/>
</dbReference>